<dbReference type="Proteomes" id="UP001596417">
    <property type="component" value="Unassembled WGS sequence"/>
</dbReference>
<evidence type="ECO:0000313" key="2">
    <source>
        <dbReference type="EMBL" id="MFC7189356.1"/>
    </source>
</evidence>
<organism evidence="2 3">
    <name type="scientific">Halocatena marina</name>
    <dbReference type="NCBI Taxonomy" id="2934937"/>
    <lineage>
        <taxon>Archaea</taxon>
        <taxon>Methanobacteriati</taxon>
        <taxon>Methanobacteriota</taxon>
        <taxon>Stenosarchaea group</taxon>
        <taxon>Halobacteria</taxon>
        <taxon>Halobacteriales</taxon>
        <taxon>Natronomonadaceae</taxon>
        <taxon>Halocatena</taxon>
    </lineage>
</organism>
<name>A0ABD5YMN0_9EURY</name>
<dbReference type="AlphaFoldDB" id="A0ABD5YMN0"/>
<dbReference type="Pfam" id="PF24038">
    <property type="entry name" value="DUF7347"/>
    <property type="match status" value="1"/>
</dbReference>
<dbReference type="EMBL" id="JBHTAX010000001">
    <property type="protein sequence ID" value="MFC7189356.1"/>
    <property type="molecule type" value="Genomic_DNA"/>
</dbReference>
<dbReference type="RefSeq" id="WP_390204861.1">
    <property type="nucleotide sequence ID" value="NZ_JBHTAX010000001.1"/>
</dbReference>
<accession>A0ABD5YMN0</accession>
<reference evidence="2 3" key="1">
    <citation type="journal article" date="2019" name="Int. J. Syst. Evol. Microbiol.">
        <title>The Global Catalogue of Microorganisms (GCM) 10K type strain sequencing project: providing services to taxonomists for standard genome sequencing and annotation.</title>
        <authorList>
            <consortium name="The Broad Institute Genomics Platform"/>
            <consortium name="The Broad Institute Genome Sequencing Center for Infectious Disease"/>
            <person name="Wu L."/>
            <person name="Ma J."/>
        </authorList>
    </citation>
    <scope>NUCLEOTIDE SEQUENCE [LARGE SCALE GENOMIC DNA]</scope>
    <source>
        <strain evidence="2 3">RDMS1</strain>
    </source>
</reference>
<gene>
    <name evidence="2" type="ORF">ACFQL7_05510</name>
</gene>
<evidence type="ECO:0000313" key="3">
    <source>
        <dbReference type="Proteomes" id="UP001596417"/>
    </source>
</evidence>
<feature type="domain" description="DUF7347" evidence="1">
    <location>
        <begin position="19"/>
        <end position="77"/>
    </location>
</feature>
<proteinExistence type="predicted"/>
<dbReference type="InterPro" id="IPR055771">
    <property type="entry name" value="DUF7347"/>
</dbReference>
<keyword evidence="3" id="KW-1185">Reference proteome</keyword>
<evidence type="ECO:0000259" key="1">
    <source>
        <dbReference type="Pfam" id="PF24038"/>
    </source>
</evidence>
<comment type="caution">
    <text evidence="2">The sequence shown here is derived from an EMBL/GenBank/DDBJ whole genome shotgun (WGS) entry which is preliminary data.</text>
</comment>
<protein>
    <recommendedName>
        <fullName evidence="1">DUF7347 domain-containing protein</fullName>
    </recommendedName>
</protein>
<sequence>MIDESSIEDSAVTVERRSPEDVFSLLANDVRIEILHALGETPDTSLSFSELQARVDVADSGNFNYHQRNSVVHLFEKTTTTNSHTLVNRSSVRCSQERTLQTRLLNQYHWIRTVCSVAAR</sequence>